<dbReference type="Proteomes" id="UP000003835">
    <property type="component" value="Unassembled WGS sequence"/>
</dbReference>
<dbReference type="EMBL" id="DS989873">
    <property type="protein sequence ID" value="EDX71420.1"/>
    <property type="molecule type" value="Genomic_DNA"/>
</dbReference>
<proteinExistence type="predicted"/>
<name>B4W355_9CYAN</name>
<evidence type="ECO:0000313" key="1">
    <source>
        <dbReference type="EMBL" id="EDX71420.1"/>
    </source>
</evidence>
<organism evidence="1 2">
    <name type="scientific">Coleofasciculus chthonoplastes PCC 7420</name>
    <dbReference type="NCBI Taxonomy" id="118168"/>
    <lineage>
        <taxon>Bacteria</taxon>
        <taxon>Bacillati</taxon>
        <taxon>Cyanobacteriota</taxon>
        <taxon>Cyanophyceae</taxon>
        <taxon>Coleofasciculales</taxon>
        <taxon>Coleofasciculaceae</taxon>
        <taxon>Coleofasciculus</taxon>
    </lineage>
</organism>
<keyword evidence="2" id="KW-1185">Reference proteome</keyword>
<gene>
    <name evidence="1" type="ORF">MC7420_1634</name>
</gene>
<sequence length="38" mass="4265">MSQLRQYRRLLVSVTDIQLDFIDLALAVNPPPTVNPVA</sequence>
<protein>
    <submittedName>
        <fullName evidence="1">Uncharacterized protein</fullName>
    </submittedName>
</protein>
<dbReference type="AlphaFoldDB" id="B4W355"/>
<accession>B4W355</accession>
<evidence type="ECO:0000313" key="2">
    <source>
        <dbReference type="Proteomes" id="UP000003835"/>
    </source>
</evidence>
<dbReference type="HOGENOM" id="CLU_3326802_0_0_3"/>
<reference evidence="1 2" key="1">
    <citation type="submission" date="2008-07" db="EMBL/GenBank/DDBJ databases">
        <authorList>
            <person name="Tandeau de Marsac N."/>
            <person name="Ferriera S."/>
            <person name="Johnson J."/>
            <person name="Kravitz S."/>
            <person name="Beeson K."/>
            <person name="Sutton G."/>
            <person name="Rogers Y.-H."/>
            <person name="Friedman R."/>
            <person name="Frazier M."/>
            <person name="Venter J.C."/>
        </authorList>
    </citation>
    <scope>NUCLEOTIDE SEQUENCE [LARGE SCALE GENOMIC DNA]</scope>
    <source>
        <strain evidence="1 2">PCC 7420</strain>
    </source>
</reference>